<proteinExistence type="predicted"/>
<evidence type="ECO:0000313" key="1">
    <source>
        <dbReference type="EMBL" id="HEH31532.1"/>
    </source>
</evidence>
<name>A0A7J2TC18_9CREN</name>
<accession>A0A7J2TC18</accession>
<comment type="caution">
    <text evidence="1">The sequence shown here is derived from an EMBL/GenBank/DDBJ whole genome shotgun (WGS) entry which is preliminary data.</text>
</comment>
<dbReference type="EMBL" id="DSLL01000052">
    <property type="protein sequence ID" value="HEH31532.1"/>
    <property type="molecule type" value="Genomic_DNA"/>
</dbReference>
<sequence length="93" mass="10695">MSATPYSFEREWALKWLKGSVESYFRGKTSLQIVVGRIRRALKSYSVSLDDVKQIVNSLLLDPLINIPKQVREERAKELLKTVEDLEKGERSG</sequence>
<protein>
    <submittedName>
        <fullName evidence="1">Uncharacterized protein</fullName>
    </submittedName>
</protein>
<reference evidence="1" key="1">
    <citation type="journal article" date="2020" name="mSystems">
        <title>Genome- and Community-Level Interaction Insights into Carbon Utilization and Element Cycling Functions of Hydrothermarchaeota in Hydrothermal Sediment.</title>
        <authorList>
            <person name="Zhou Z."/>
            <person name="Liu Y."/>
            <person name="Xu W."/>
            <person name="Pan J."/>
            <person name="Luo Z.H."/>
            <person name="Li M."/>
        </authorList>
    </citation>
    <scope>NUCLEOTIDE SEQUENCE [LARGE SCALE GENOMIC DNA]</scope>
    <source>
        <strain evidence="1">SpSt-27</strain>
    </source>
</reference>
<organism evidence="1">
    <name type="scientific">Ignisphaera aggregans</name>
    <dbReference type="NCBI Taxonomy" id="334771"/>
    <lineage>
        <taxon>Archaea</taxon>
        <taxon>Thermoproteota</taxon>
        <taxon>Thermoprotei</taxon>
        <taxon>Desulfurococcales</taxon>
        <taxon>Desulfurococcaceae</taxon>
        <taxon>Ignisphaera</taxon>
    </lineage>
</organism>
<gene>
    <name evidence="1" type="ORF">ENP99_05440</name>
</gene>
<dbReference type="AlphaFoldDB" id="A0A7J2TC18"/>